<keyword evidence="2" id="KW-1133">Transmembrane helix</keyword>
<sequence length="355" mass="40991">MDSIELQPVQSLDNNNHHAENTSKQQMTSGNRPMLTTNDAAEEGNPLLSPEQVPVDNGGHHWVDGQEVNQESISLNVQNSIANKEMTCMVHRRRWMILIFLIFLILLVIGVSFAVCLGIHDDIDEKYDPALFELPRCFNGSFRLTNQIFIPDLLSPASNQSKTLSSQLQEKLSDLYSSSPALGRYFSSVEISDFRNGSVQADYRLRFLMPRNNTELEQFTLSREMVYNVFRQSLYDQDPELNHPLYIHPASLDMQGETHTHTLDMQGETQHTHWTCRVRHTHTHTHILDMQGEIQTHTLDMQGEIHTHTLDMQDETHTHWACRLRHTHWTCRVRVAHIPSQYNNIFCCVNINKLI</sequence>
<dbReference type="InterPro" id="IPR036364">
    <property type="entry name" value="SEA_dom_sf"/>
</dbReference>
<protein>
    <recommendedName>
        <fullName evidence="3">SEA domain-containing protein</fullName>
    </recommendedName>
</protein>
<dbReference type="InterPro" id="IPR033223">
    <property type="entry name" value="TTMP"/>
</dbReference>
<dbReference type="Proteomes" id="UP000694395">
    <property type="component" value="Chromosome 27"/>
</dbReference>
<dbReference type="PANTHER" id="PTHR14636:SF1">
    <property type="entry name" value="TPA-INDUCED TRANSMEMBRANE PROTEIN"/>
    <property type="match status" value="1"/>
</dbReference>
<feature type="transmembrane region" description="Helical" evidence="2">
    <location>
        <begin position="95"/>
        <end position="120"/>
    </location>
</feature>
<reference evidence="4" key="3">
    <citation type="submission" date="2025-09" db="UniProtKB">
        <authorList>
            <consortium name="Ensembl"/>
        </authorList>
    </citation>
    <scope>IDENTIFICATION</scope>
</reference>
<evidence type="ECO:0000313" key="4">
    <source>
        <dbReference type="Ensembl" id="ENSOMYP00000075212.2"/>
    </source>
</evidence>
<dbReference type="InterPro" id="IPR000082">
    <property type="entry name" value="SEA_dom"/>
</dbReference>
<evidence type="ECO:0000313" key="5">
    <source>
        <dbReference type="Proteomes" id="UP000694395"/>
    </source>
</evidence>
<name>A0A8C7W5F2_ONCMY</name>
<dbReference type="SUPFAM" id="SSF82671">
    <property type="entry name" value="SEA domain"/>
    <property type="match status" value="1"/>
</dbReference>
<keyword evidence="2" id="KW-0812">Transmembrane</keyword>
<feature type="compositionally biased region" description="Polar residues" evidence="1">
    <location>
        <begin position="22"/>
        <end position="39"/>
    </location>
</feature>
<evidence type="ECO:0000256" key="2">
    <source>
        <dbReference type="SAM" id="Phobius"/>
    </source>
</evidence>
<reference evidence="4" key="2">
    <citation type="submission" date="2025-08" db="UniProtKB">
        <authorList>
            <consortium name="Ensembl"/>
        </authorList>
    </citation>
    <scope>IDENTIFICATION</scope>
</reference>
<dbReference type="Ensembl" id="ENSOMYT00000081876.2">
    <property type="protein sequence ID" value="ENSOMYP00000075212.2"/>
    <property type="gene ID" value="ENSOMYG00000034788.2"/>
</dbReference>
<organism evidence="4 5">
    <name type="scientific">Oncorhynchus mykiss</name>
    <name type="common">Rainbow trout</name>
    <name type="synonym">Salmo gairdneri</name>
    <dbReference type="NCBI Taxonomy" id="8022"/>
    <lineage>
        <taxon>Eukaryota</taxon>
        <taxon>Metazoa</taxon>
        <taxon>Chordata</taxon>
        <taxon>Craniata</taxon>
        <taxon>Vertebrata</taxon>
        <taxon>Euteleostomi</taxon>
        <taxon>Actinopterygii</taxon>
        <taxon>Neopterygii</taxon>
        <taxon>Teleostei</taxon>
        <taxon>Protacanthopterygii</taxon>
        <taxon>Salmoniformes</taxon>
        <taxon>Salmonidae</taxon>
        <taxon>Salmoninae</taxon>
        <taxon>Oncorhynchus</taxon>
    </lineage>
</organism>
<dbReference type="PANTHER" id="PTHR14636">
    <property type="entry name" value="TPA-INDUCED TRANSMEMBRANE PROTEIN"/>
    <property type="match status" value="1"/>
</dbReference>
<dbReference type="Gene3D" id="3.30.70.960">
    <property type="entry name" value="SEA domain"/>
    <property type="match status" value="1"/>
</dbReference>
<dbReference type="AlphaFoldDB" id="A0A8C7W5F2"/>
<evidence type="ECO:0000256" key="1">
    <source>
        <dbReference type="SAM" id="MobiDB-lite"/>
    </source>
</evidence>
<dbReference type="PROSITE" id="PS50024">
    <property type="entry name" value="SEA"/>
    <property type="match status" value="1"/>
</dbReference>
<keyword evidence="2" id="KW-0472">Membrane</keyword>
<reference evidence="4" key="1">
    <citation type="submission" date="2020-07" db="EMBL/GenBank/DDBJ databases">
        <title>A long reads based de novo assembly of the rainbow trout Arlee double haploid line genome.</title>
        <authorList>
            <person name="Gao G."/>
            <person name="Palti Y."/>
        </authorList>
    </citation>
    <scope>NUCLEOTIDE SEQUENCE [LARGE SCALE GENOMIC DNA]</scope>
</reference>
<proteinExistence type="predicted"/>
<evidence type="ECO:0000259" key="3">
    <source>
        <dbReference type="PROSITE" id="PS50024"/>
    </source>
</evidence>
<accession>A0A8C7W5F2</accession>
<dbReference type="GeneTree" id="ENSGT00940000168248"/>
<feature type="domain" description="SEA" evidence="3">
    <location>
        <begin position="134"/>
        <end position="259"/>
    </location>
</feature>
<feature type="region of interest" description="Disordered" evidence="1">
    <location>
        <begin position="1"/>
        <end position="59"/>
    </location>
</feature>
<dbReference type="Pfam" id="PF01390">
    <property type="entry name" value="SEA"/>
    <property type="match status" value="1"/>
</dbReference>
<keyword evidence="5" id="KW-1185">Reference proteome</keyword>